<protein>
    <submittedName>
        <fullName evidence="2">Uncharacterized protein</fullName>
    </submittedName>
</protein>
<reference evidence="2" key="2">
    <citation type="submission" date="2020-09" db="EMBL/GenBank/DDBJ databases">
        <authorList>
            <person name="Sun Q."/>
            <person name="Ohkuma M."/>
        </authorList>
    </citation>
    <scope>NUCLEOTIDE SEQUENCE</scope>
    <source>
        <strain evidence="2">JCM 4654</strain>
    </source>
</reference>
<feature type="compositionally biased region" description="Basic residues" evidence="1">
    <location>
        <begin position="87"/>
        <end position="98"/>
    </location>
</feature>
<accession>A0A918YBY2</accession>
<proteinExistence type="predicted"/>
<dbReference type="Proteomes" id="UP000608955">
    <property type="component" value="Unassembled WGS sequence"/>
</dbReference>
<feature type="compositionally biased region" description="Basic and acidic residues" evidence="1">
    <location>
        <begin position="40"/>
        <end position="66"/>
    </location>
</feature>
<feature type="compositionally biased region" description="Basic residues" evidence="1">
    <location>
        <begin position="67"/>
        <end position="78"/>
    </location>
</feature>
<comment type="caution">
    <text evidence="2">The sequence shown here is derived from an EMBL/GenBank/DDBJ whole genome shotgun (WGS) entry which is preliminary data.</text>
</comment>
<reference evidence="2" key="1">
    <citation type="journal article" date="2014" name="Int. J. Syst. Evol. Microbiol.">
        <title>Complete genome sequence of Corynebacterium casei LMG S-19264T (=DSM 44701T), isolated from a smear-ripened cheese.</title>
        <authorList>
            <consortium name="US DOE Joint Genome Institute (JGI-PGF)"/>
            <person name="Walter F."/>
            <person name="Albersmeier A."/>
            <person name="Kalinowski J."/>
            <person name="Ruckert C."/>
        </authorList>
    </citation>
    <scope>NUCLEOTIDE SEQUENCE</scope>
    <source>
        <strain evidence="2">JCM 4654</strain>
    </source>
</reference>
<dbReference type="AlphaFoldDB" id="A0A918YBY2"/>
<evidence type="ECO:0000313" key="2">
    <source>
        <dbReference type="EMBL" id="GHD97276.1"/>
    </source>
</evidence>
<feature type="region of interest" description="Disordered" evidence="1">
    <location>
        <begin position="1"/>
        <end position="161"/>
    </location>
</feature>
<name>A0A918YBY2_9ACTN</name>
<evidence type="ECO:0000313" key="3">
    <source>
        <dbReference type="Proteomes" id="UP000608955"/>
    </source>
</evidence>
<gene>
    <name evidence="2" type="ORF">GCM10010508_69260</name>
</gene>
<dbReference type="EMBL" id="BMVF01000039">
    <property type="protein sequence ID" value="GHD97276.1"/>
    <property type="molecule type" value="Genomic_DNA"/>
</dbReference>
<feature type="compositionally biased region" description="Low complexity" evidence="1">
    <location>
        <begin position="17"/>
        <end position="30"/>
    </location>
</feature>
<organism evidence="2 3">
    <name type="scientific">Streptomyces naganishii JCM 4654</name>
    <dbReference type="NCBI Taxonomy" id="1306179"/>
    <lineage>
        <taxon>Bacteria</taxon>
        <taxon>Bacillati</taxon>
        <taxon>Actinomycetota</taxon>
        <taxon>Actinomycetes</taxon>
        <taxon>Kitasatosporales</taxon>
        <taxon>Streptomycetaceae</taxon>
        <taxon>Streptomyces</taxon>
    </lineage>
</organism>
<sequence length="161" mass="17035">MAYGIRAGTHPRRNTARPRNAAPAPRPGTGTQYVTGTHCGAEKEHGPRWKAARHEIPTTAAPDRRPRLVRQKAAPRRKAPPDWRAARAGKRPGTKSRRPPLLTADRAPAPQPGTGAGRGAGRSAERDAGGGTARSAEPGTHAPPDENPLSPHATEPPPWAP</sequence>
<evidence type="ECO:0000256" key="1">
    <source>
        <dbReference type="SAM" id="MobiDB-lite"/>
    </source>
</evidence>
<keyword evidence="3" id="KW-1185">Reference proteome</keyword>